<gene>
    <name evidence="2" type="ORF">Cylst_0117</name>
</gene>
<proteinExistence type="predicted"/>
<dbReference type="Gene3D" id="3.90.1570.10">
    <property type="entry name" value="tt1808, chain A"/>
    <property type="match status" value="1"/>
</dbReference>
<accession>K9WRT2</accession>
<dbReference type="KEGG" id="csg:Cylst_0117"/>
<dbReference type="SUPFAM" id="SSF52980">
    <property type="entry name" value="Restriction endonuclease-like"/>
    <property type="match status" value="1"/>
</dbReference>
<dbReference type="STRING" id="56107.Cylst_0117"/>
<dbReference type="PATRIC" id="fig|56107.3.peg.133"/>
<feature type="domain" description="Putative restriction endonuclease" evidence="1">
    <location>
        <begin position="46"/>
        <end position="210"/>
    </location>
</feature>
<reference evidence="2 3" key="1">
    <citation type="submission" date="2012-06" db="EMBL/GenBank/DDBJ databases">
        <title>Finished chromosome of genome of Cylindrospermum stagnale PCC 7417.</title>
        <authorList>
            <consortium name="US DOE Joint Genome Institute"/>
            <person name="Gugger M."/>
            <person name="Coursin T."/>
            <person name="Rippka R."/>
            <person name="Tandeau De Marsac N."/>
            <person name="Huntemann M."/>
            <person name="Wei C.-L."/>
            <person name="Han J."/>
            <person name="Detter J.C."/>
            <person name="Han C."/>
            <person name="Tapia R."/>
            <person name="Chen A."/>
            <person name="Kyrpides N."/>
            <person name="Mavromatis K."/>
            <person name="Markowitz V."/>
            <person name="Szeto E."/>
            <person name="Ivanova N."/>
            <person name="Pagani I."/>
            <person name="Pati A."/>
            <person name="Goodwin L."/>
            <person name="Nordberg H.P."/>
            <person name="Cantor M.N."/>
            <person name="Hua S.X."/>
            <person name="Woyke T."/>
            <person name="Kerfeld C.A."/>
        </authorList>
    </citation>
    <scope>NUCLEOTIDE SEQUENCE [LARGE SCALE GENOMIC DNA]</scope>
    <source>
        <strain evidence="2 3">PCC 7417</strain>
    </source>
</reference>
<dbReference type="AlphaFoldDB" id="K9WRT2"/>
<dbReference type="InterPro" id="IPR011335">
    <property type="entry name" value="Restrct_endonuc-II-like"/>
</dbReference>
<dbReference type="eggNOG" id="COG4636">
    <property type="taxonomic scope" value="Bacteria"/>
</dbReference>
<evidence type="ECO:0000313" key="2">
    <source>
        <dbReference type="EMBL" id="AFZ22494.1"/>
    </source>
</evidence>
<dbReference type="InterPro" id="IPR012296">
    <property type="entry name" value="Nuclease_put_TT1808"/>
</dbReference>
<dbReference type="CDD" id="cd06260">
    <property type="entry name" value="DUF820-like"/>
    <property type="match status" value="1"/>
</dbReference>
<sequence length="231" mass="26168">MPTLLFVRLNLSKIINAMSVAIPIFKPVSQMQLTPGSTVTIPNVTWEEFESILQELGEKRASRIAYNQGNLEIMVPLPEHEISKDLISDIIKILLKAKGIKYQPFGSTTFKRQGTAGVEPDACFYIQNYQQMIGRRRLQPDNPPPDLAIEIDVTSKTSLDAYEAIGVPELWIYDSGRLAIYLLKNRKYIKSEQSPYFEDIAITQIIPATIERSWQVGSFQALEEFAAMIEQ</sequence>
<dbReference type="InterPro" id="IPR008538">
    <property type="entry name" value="Uma2"/>
</dbReference>
<name>K9WRT2_9NOST</name>
<dbReference type="Proteomes" id="UP000010475">
    <property type="component" value="Chromosome"/>
</dbReference>
<protein>
    <recommendedName>
        <fullName evidence="1">Putative restriction endonuclease domain-containing protein</fullName>
    </recommendedName>
</protein>
<evidence type="ECO:0000313" key="3">
    <source>
        <dbReference type="Proteomes" id="UP000010475"/>
    </source>
</evidence>
<organism evidence="2 3">
    <name type="scientific">Cylindrospermum stagnale PCC 7417</name>
    <dbReference type="NCBI Taxonomy" id="56107"/>
    <lineage>
        <taxon>Bacteria</taxon>
        <taxon>Bacillati</taxon>
        <taxon>Cyanobacteriota</taxon>
        <taxon>Cyanophyceae</taxon>
        <taxon>Nostocales</taxon>
        <taxon>Nostocaceae</taxon>
        <taxon>Cylindrospermum</taxon>
    </lineage>
</organism>
<keyword evidence="3" id="KW-1185">Reference proteome</keyword>
<evidence type="ECO:0000259" key="1">
    <source>
        <dbReference type="Pfam" id="PF05685"/>
    </source>
</evidence>
<dbReference type="EMBL" id="CP003642">
    <property type="protein sequence ID" value="AFZ22494.1"/>
    <property type="molecule type" value="Genomic_DNA"/>
</dbReference>
<dbReference type="PANTHER" id="PTHR47152:SF1">
    <property type="entry name" value="SLL1186 PROTEIN"/>
    <property type="match status" value="1"/>
</dbReference>
<dbReference type="HOGENOM" id="CLU_098557_0_0_3"/>
<dbReference type="Pfam" id="PF05685">
    <property type="entry name" value="Uma2"/>
    <property type="match status" value="1"/>
</dbReference>
<dbReference type="PANTHER" id="PTHR47152">
    <property type="entry name" value="SLR2084 PROTEIN-RELATED"/>
    <property type="match status" value="1"/>
</dbReference>